<dbReference type="OrthoDB" id="9802674at2"/>
<dbReference type="AlphaFoldDB" id="A0A101KUZ8"/>
<dbReference type="Proteomes" id="UP000053176">
    <property type="component" value="Unassembled WGS sequence"/>
</dbReference>
<protein>
    <recommendedName>
        <fullName evidence="3">Pilus assembly protein CpaD</fullName>
    </recommendedName>
</protein>
<proteinExistence type="predicted"/>
<gene>
    <name evidence="1" type="ORF">AU467_16405</name>
</gene>
<dbReference type="NCBIfam" id="TIGR02522">
    <property type="entry name" value="pilus_cpaD"/>
    <property type="match status" value="1"/>
</dbReference>
<evidence type="ECO:0000313" key="1">
    <source>
        <dbReference type="EMBL" id="KUM27489.1"/>
    </source>
</evidence>
<dbReference type="Pfam" id="PF09476">
    <property type="entry name" value="Pilus_CpaD"/>
    <property type="match status" value="1"/>
</dbReference>
<dbReference type="PROSITE" id="PS51257">
    <property type="entry name" value="PROKAR_LIPOPROTEIN"/>
    <property type="match status" value="1"/>
</dbReference>
<sequence length="192" mass="20988">MTMRITSLVVALSASLSGCTSSSPVESSTEILVRQENKVLFLQSLRAVERRRLRNFIASASRGRRDAIHLSISGPPWLGAEIASQLMEMGVDAYNIQLFEQHHRSAARIEAIVYDSLPPDCPPFSGPLANDGSFDRTLGCSTRRNLAVMVNDPRDLIDNNAVRPSLGDRAAIPVAKYRTFETGKTSSAEQGK</sequence>
<name>A0A101KUZ8_RHILI</name>
<organism evidence="1 2">
    <name type="scientific">Rhizobium loti</name>
    <name type="common">Mesorhizobium loti</name>
    <dbReference type="NCBI Taxonomy" id="381"/>
    <lineage>
        <taxon>Bacteria</taxon>
        <taxon>Pseudomonadati</taxon>
        <taxon>Pseudomonadota</taxon>
        <taxon>Alphaproteobacteria</taxon>
        <taxon>Hyphomicrobiales</taxon>
        <taxon>Phyllobacteriaceae</taxon>
        <taxon>Mesorhizobium</taxon>
    </lineage>
</organism>
<accession>A0A101KUZ8</accession>
<evidence type="ECO:0000313" key="2">
    <source>
        <dbReference type="Proteomes" id="UP000053176"/>
    </source>
</evidence>
<dbReference type="InterPro" id="IPR013361">
    <property type="entry name" value="Pilus_CpaD"/>
</dbReference>
<evidence type="ECO:0008006" key="3">
    <source>
        <dbReference type="Google" id="ProtNLM"/>
    </source>
</evidence>
<dbReference type="EMBL" id="LPWA01000090">
    <property type="protein sequence ID" value="KUM27489.1"/>
    <property type="molecule type" value="Genomic_DNA"/>
</dbReference>
<reference evidence="1 2" key="1">
    <citation type="submission" date="2015-12" db="EMBL/GenBank/DDBJ databases">
        <title>Draft genome sequence of Mesorhizobium sp. UFLA 01-765, a multitolerant efficient symbiont and plant-growth promoting strain isolated from Zn-mining soil using Leucaena leucocephala as a trap plant.</title>
        <authorList>
            <person name="Rangel W.M."/>
            <person name="Thijs S."/>
            <person name="Longatti S.M."/>
            <person name="Moreira F.M."/>
            <person name="Weyens N."/>
            <person name="Vangronsveld J."/>
            <person name="Van Hamme J.D."/>
            <person name="Bottos E.M."/>
            <person name="Rineau F."/>
        </authorList>
    </citation>
    <scope>NUCLEOTIDE SEQUENCE [LARGE SCALE GENOMIC DNA]</scope>
    <source>
        <strain evidence="1 2">UFLA 01-765</strain>
    </source>
</reference>
<comment type="caution">
    <text evidence="1">The sequence shown here is derived from an EMBL/GenBank/DDBJ whole genome shotgun (WGS) entry which is preliminary data.</text>
</comment>
<dbReference type="InterPro" id="IPR019027">
    <property type="entry name" value="Pilus_biogenesis_CpaD-related"/>
</dbReference>